<feature type="transmembrane region" description="Helical" evidence="7">
    <location>
        <begin position="183"/>
        <end position="204"/>
    </location>
</feature>
<keyword evidence="4 7" id="KW-1133">Transmembrane helix</keyword>
<dbReference type="PANTHER" id="PTHR12608:SF7">
    <property type="entry name" value="PROTEIN PAM71-HOMOLOG, CHLOROPLASTIC"/>
    <property type="match status" value="1"/>
</dbReference>
<evidence type="ECO:0000256" key="3">
    <source>
        <dbReference type="ARBA" id="ARBA00022692"/>
    </source>
</evidence>
<comment type="subcellular location">
    <subcellularLocation>
        <location evidence="1">Membrane</location>
        <topology evidence="1">Multi-pass membrane protein</topology>
    </subcellularLocation>
</comment>
<dbReference type="Proteomes" id="UP001164929">
    <property type="component" value="Chromosome 1"/>
</dbReference>
<feature type="transmembrane region" description="Helical" evidence="7">
    <location>
        <begin position="104"/>
        <end position="125"/>
    </location>
</feature>
<dbReference type="GO" id="GO:0032472">
    <property type="term" value="P:Golgi calcium ion transport"/>
    <property type="evidence" value="ECO:0007669"/>
    <property type="project" value="TreeGrafter"/>
</dbReference>
<dbReference type="InterPro" id="IPR001727">
    <property type="entry name" value="GDT1-like"/>
</dbReference>
<dbReference type="GO" id="GO:0005384">
    <property type="term" value="F:manganese ion transmembrane transporter activity"/>
    <property type="evidence" value="ECO:0007669"/>
    <property type="project" value="TreeGrafter"/>
</dbReference>
<accession>A0AAD6WEM6</accession>
<dbReference type="Gene3D" id="3.30.300.130">
    <property type="entry name" value="Fe-S cluster assembly (FSCA)"/>
    <property type="match status" value="1"/>
</dbReference>
<evidence type="ECO:0000313" key="9">
    <source>
        <dbReference type="Proteomes" id="UP001164929"/>
    </source>
</evidence>
<evidence type="ECO:0000256" key="1">
    <source>
        <dbReference type="ARBA" id="ARBA00004141"/>
    </source>
</evidence>
<dbReference type="EMBL" id="JAQIZT010000001">
    <property type="protein sequence ID" value="KAJ7010028.1"/>
    <property type="molecule type" value="Genomic_DNA"/>
</dbReference>
<dbReference type="GO" id="GO:0015085">
    <property type="term" value="F:calcium ion transmembrane transporter activity"/>
    <property type="evidence" value="ECO:0007669"/>
    <property type="project" value="TreeGrafter"/>
</dbReference>
<dbReference type="Pfam" id="PF01169">
    <property type="entry name" value="GDT1"/>
    <property type="match status" value="2"/>
</dbReference>
<comment type="similarity">
    <text evidence="2">Belongs to the GDT1 family.</text>
</comment>
<keyword evidence="3 7" id="KW-0812">Transmembrane</keyword>
<evidence type="ECO:0000256" key="4">
    <source>
        <dbReference type="ARBA" id="ARBA00022989"/>
    </source>
</evidence>
<dbReference type="GO" id="GO:0016020">
    <property type="term" value="C:membrane"/>
    <property type="evidence" value="ECO:0007669"/>
    <property type="project" value="UniProtKB-SubCell"/>
</dbReference>
<dbReference type="PANTHER" id="PTHR12608">
    <property type="entry name" value="TRANSMEMBRANE PROTEIN HTP-1 RELATED"/>
    <property type="match status" value="1"/>
</dbReference>
<comment type="caution">
    <text evidence="8">The sequence shown here is derived from an EMBL/GenBank/DDBJ whole genome shotgun (WGS) entry which is preliminary data.</text>
</comment>
<dbReference type="GO" id="GO:0005794">
    <property type="term" value="C:Golgi apparatus"/>
    <property type="evidence" value="ECO:0007669"/>
    <property type="project" value="TreeGrafter"/>
</dbReference>
<dbReference type="GO" id="GO:0009507">
    <property type="term" value="C:chloroplast"/>
    <property type="evidence" value="ECO:0007669"/>
    <property type="project" value="TreeGrafter"/>
</dbReference>
<evidence type="ECO:0000313" key="8">
    <source>
        <dbReference type="EMBL" id="KAJ7010028.1"/>
    </source>
</evidence>
<evidence type="ECO:0000256" key="6">
    <source>
        <dbReference type="SAM" id="MobiDB-lite"/>
    </source>
</evidence>
<sequence>MQGLTLSKTPLTSSGSSTKPPLLPLVDSLPCFACISRKPISTLRREISKLNSRPSTFRAQASNVGIGSGGYEGKEEQDNQKSFVNGPPGDNLPEIVKPPSKIPYPLSIAIVLLGCTLVFSLIAFVRGGPSSILAAIAKSGLTAAFTLIFVSEIGDKKFYELLYKIKANKLLEPPKMSKGKPTVIWLQPQLGLITANLLFIMTSLAPAGEIDSLDLILQHDSNISRMTFFIAALLAMQYEKGLVLLGSMGALSLMTILSVVIGRIFNSVPAQFQTTLPIGEYAAVTLLMFFGLKSIKDAWDLPSKDAKTGDKSCPELDEYAEAEELVKEKVSKPLTNPFEIVWKSFSLVFFAEWGDRSMLATIALGAAQSPWGVATGAIAGHLVATSIAILGGAFLANYISEKLSYILCYESHPNVYEWSGNVHNSEAIQIHFITTLFDQDYIPQQDQARLKHRQSKMSTEVMFLRSHCYHVPERTSPLLYPCTYSVYASIRSDHPVRLMRRRLTAPKLLMLPQVQRPNRKSSPLATVTAAAAGVPLPPLDLTEENVKQLGQIFDTSVGITGQVELAELDGPFVVISLKGRFWHERSMVLARIGNYLKQRIPEILEVEIEDEKQLDDSPENF</sequence>
<gene>
    <name evidence="8" type="ORF">NC653_000677</name>
</gene>
<dbReference type="InterPro" id="IPR034904">
    <property type="entry name" value="FSCA_dom_sf"/>
</dbReference>
<name>A0AAD6WEM6_9ROSI</name>
<protein>
    <submittedName>
        <fullName evidence="8">Protein PAM71</fullName>
    </submittedName>
</protein>
<evidence type="ECO:0000256" key="2">
    <source>
        <dbReference type="ARBA" id="ARBA00009190"/>
    </source>
</evidence>
<reference evidence="8 9" key="1">
    <citation type="journal article" date="2023" name="Mol. Ecol. Resour.">
        <title>Chromosome-level genome assembly of a triploid poplar Populus alba 'Berolinensis'.</title>
        <authorList>
            <person name="Chen S."/>
            <person name="Yu Y."/>
            <person name="Wang X."/>
            <person name="Wang S."/>
            <person name="Zhang T."/>
            <person name="Zhou Y."/>
            <person name="He R."/>
            <person name="Meng N."/>
            <person name="Wang Y."/>
            <person name="Liu W."/>
            <person name="Liu Z."/>
            <person name="Liu J."/>
            <person name="Guo Q."/>
            <person name="Huang H."/>
            <person name="Sederoff R.R."/>
            <person name="Wang G."/>
            <person name="Qu G."/>
            <person name="Chen S."/>
        </authorList>
    </citation>
    <scope>NUCLEOTIDE SEQUENCE [LARGE SCALE GENOMIC DNA]</scope>
    <source>
        <strain evidence="8">SC-2020</strain>
    </source>
</reference>
<evidence type="ECO:0000256" key="7">
    <source>
        <dbReference type="SAM" id="Phobius"/>
    </source>
</evidence>
<keyword evidence="5 7" id="KW-0472">Membrane</keyword>
<feature type="region of interest" description="Disordered" evidence="6">
    <location>
        <begin position="60"/>
        <end position="87"/>
    </location>
</feature>
<dbReference type="SUPFAM" id="SSF117916">
    <property type="entry name" value="Fe-S cluster assembly (FSCA) domain-like"/>
    <property type="match status" value="1"/>
</dbReference>
<dbReference type="AlphaFoldDB" id="A0AAD6WEM6"/>
<proteinExistence type="inferred from homology"/>
<keyword evidence="9" id="KW-1185">Reference proteome</keyword>
<organism evidence="8 9">
    <name type="scientific">Populus alba x Populus x berolinensis</name>
    <dbReference type="NCBI Taxonomy" id="444605"/>
    <lineage>
        <taxon>Eukaryota</taxon>
        <taxon>Viridiplantae</taxon>
        <taxon>Streptophyta</taxon>
        <taxon>Embryophyta</taxon>
        <taxon>Tracheophyta</taxon>
        <taxon>Spermatophyta</taxon>
        <taxon>Magnoliopsida</taxon>
        <taxon>eudicotyledons</taxon>
        <taxon>Gunneridae</taxon>
        <taxon>Pentapetalae</taxon>
        <taxon>rosids</taxon>
        <taxon>fabids</taxon>
        <taxon>Malpighiales</taxon>
        <taxon>Salicaceae</taxon>
        <taxon>Saliceae</taxon>
        <taxon>Populus</taxon>
    </lineage>
</organism>
<evidence type="ECO:0000256" key="5">
    <source>
        <dbReference type="ARBA" id="ARBA00023136"/>
    </source>
</evidence>
<feature type="transmembrane region" description="Helical" evidence="7">
    <location>
        <begin position="242"/>
        <end position="265"/>
    </location>
</feature>
<dbReference type="GO" id="GO:0032468">
    <property type="term" value="P:Golgi calcium ion homeostasis"/>
    <property type="evidence" value="ECO:0007669"/>
    <property type="project" value="TreeGrafter"/>
</dbReference>
<feature type="transmembrane region" description="Helical" evidence="7">
    <location>
        <begin position="131"/>
        <end position="150"/>
    </location>
</feature>